<dbReference type="InterPro" id="IPR036286">
    <property type="entry name" value="LexA/Signal_pep-like_sf"/>
</dbReference>
<reference evidence="5 6" key="1">
    <citation type="submission" date="2024-02" db="EMBL/GenBank/DDBJ databases">
        <title>Expansion and revision of Xanthobacter and proposal of Roseixanthobacter gen. nov.</title>
        <authorList>
            <person name="Soltysiak M.P.M."/>
            <person name="Jalihal A."/>
            <person name="Ory A."/>
            <person name="Chrisophersen C."/>
            <person name="Lee A.D."/>
            <person name="Boulton J."/>
            <person name="Springer M."/>
        </authorList>
    </citation>
    <scope>NUCLEOTIDE SEQUENCE [LARGE SCALE GENOMIC DNA]</scope>
    <source>
        <strain evidence="5 6">23A</strain>
    </source>
</reference>
<dbReference type="Pfam" id="PF00717">
    <property type="entry name" value="Peptidase_S24"/>
    <property type="match status" value="1"/>
</dbReference>
<dbReference type="SMART" id="SM00530">
    <property type="entry name" value="HTH_XRE"/>
    <property type="match status" value="1"/>
</dbReference>
<dbReference type="CDD" id="cd06529">
    <property type="entry name" value="S24_LexA-like"/>
    <property type="match status" value="1"/>
</dbReference>
<accession>A0ABW6ZS28</accession>
<evidence type="ECO:0000313" key="5">
    <source>
        <dbReference type="EMBL" id="MFG1371520.1"/>
    </source>
</evidence>
<keyword evidence="3" id="KW-0804">Transcription</keyword>
<dbReference type="Gene3D" id="2.10.109.10">
    <property type="entry name" value="Umud Fragment, subunit A"/>
    <property type="match status" value="1"/>
</dbReference>
<organism evidence="5 6">
    <name type="scientific">Xanthobacter oligotrophicus</name>
    <dbReference type="NCBI Taxonomy" id="2607286"/>
    <lineage>
        <taxon>Bacteria</taxon>
        <taxon>Pseudomonadati</taxon>
        <taxon>Pseudomonadota</taxon>
        <taxon>Alphaproteobacteria</taxon>
        <taxon>Hyphomicrobiales</taxon>
        <taxon>Xanthobacteraceae</taxon>
        <taxon>Xanthobacter</taxon>
    </lineage>
</organism>
<dbReference type="Gene3D" id="1.10.260.40">
    <property type="entry name" value="lambda repressor-like DNA-binding domains"/>
    <property type="match status" value="1"/>
</dbReference>
<dbReference type="PANTHER" id="PTHR40661:SF3">
    <property type="entry name" value="FELS-1 PROPHAGE TRANSCRIPTIONAL REGULATOR"/>
    <property type="match status" value="1"/>
</dbReference>
<keyword evidence="1" id="KW-0805">Transcription regulation</keyword>
<feature type="domain" description="HTH cro/C1-type" evidence="4">
    <location>
        <begin position="8"/>
        <end position="61"/>
    </location>
</feature>
<dbReference type="Proteomes" id="UP001604002">
    <property type="component" value="Unassembled WGS sequence"/>
</dbReference>
<dbReference type="Pfam" id="PF01381">
    <property type="entry name" value="HTH_3"/>
    <property type="match status" value="1"/>
</dbReference>
<dbReference type="InterPro" id="IPR001387">
    <property type="entry name" value="Cro/C1-type_HTH"/>
</dbReference>
<evidence type="ECO:0000256" key="3">
    <source>
        <dbReference type="ARBA" id="ARBA00023163"/>
    </source>
</evidence>
<evidence type="ECO:0000259" key="4">
    <source>
        <dbReference type="PROSITE" id="PS50943"/>
    </source>
</evidence>
<name>A0ABW6ZS28_9HYPH</name>
<dbReference type="SUPFAM" id="SSF47413">
    <property type="entry name" value="lambda repressor-like DNA-binding domains"/>
    <property type="match status" value="1"/>
</dbReference>
<protein>
    <submittedName>
        <fullName evidence="5">Helix-turn-helix domain-containing protein</fullName>
    </submittedName>
</protein>
<evidence type="ECO:0000313" key="6">
    <source>
        <dbReference type="Proteomes" id="UP001604002"/>
    </source>
</evidence>
<dbReference type="InterPro" id="IPR039418">
    <property type="entry name" value="LexA-like"/>
</dbReference>
<dbReference type="RefSeq" id="WP_393991502.1">
    <property type="nucleotide sequence ID" value="NZ_JBAFVH010000002.1"/>
</dbReference>
<dbReference type="EMBL" id="JBAFVH010000002">
    <property type="protein sequence ID" value="MFG1371520.1"/>
    <property type="molecule type" value="Genomic_DNA"/>
</dbReference>
<dbReference type="CDD" id="cd00093">
    <property type="entry name" value="HTH_XRE"/>
    <property type="match status" value="1"/>
</dbReference>
<keyword evidence="2" id="KW-0238">DNA-binding</keyword>
<keyword evidence="6" id="KW-1185">Reference proteome</keyword>
<dbReference type="SUPFAM" id="SSF51306">
    <property type="entry name" value="LexA/Signal peptidase"/>
    <property type="match status" value="1"/>
</dbReference>
<dbReference type="InterPro" id="IPR010982">
    <property type="entry name" value="Lambda_DNA-bd_dom_sf"/>
</dbReference>
<evidence type="ECO:0000256" key="2">
    <source>
        <dbReference type="ARBA" id="ARBA00023125"/>
    </source>
</evidence>
<dbReference type="PANTHER" id="PTHR40661">
    <property type="match status" value="1"/>
</dbReference>
<comment type="caution">
    <text evidence="5">The sequence shown here is derived from an EMBL/GenBank/DDBJ whole genome shotgun (WGS) entry which is preliminary data.</text>
</comment>
<proteinExistence type="predicted"/>
<sequence length="227" mass="24498">MPIIASRLKEAREAAGISQADLAERVGMKQTGIGSIEAGESARPRKLLEIARAVNRTAQWLIGEEDGEAPTQSPLHKADVSHPIDVPTWPTRKIPVFGQAAGGAEDDGRFILNGNKVADVLILPGLEDVQNAYAVYVYGTSMVPAFKPGATVYVDPSRPIVAGDDVVVQVKMDEHEPPYGFVKEFVARRGGKLVLLQHNPPEGQDKTLTFPLDRVVAVHKVVGNVPR</sequence>
<evidence type="ECO:0000256" key="1">
    <source>
        <dbReference type="ARBA" id="ARBA00023015"/>
    </source>
</evidence>
<dbReference type="PROSITE" id="PS50943">
    <property type="entry name" value="HTH_CROC1"/>
    <property type="match status" value="1"/>
</dbReference>
<gene>
    <name evidence="5" type="ORF">V5F32_05025</name>
</gene>
<dbReference type="InterPro" id="IPR015927">
    <property type="entry name" value="Peptidase_S24_S26A/B/C"/>
</dbReference>